<accession>A0A314U5V4</accession>
<organism evidence="4 5">
    <name type="scientific">Prunus yedoensis var. nudiflora</name>
    <dbReference type="NCBI Taxonomy" id="2094558"/>
    <lineage>
        <taxon>Eukaryota</taxon>
        <taxon>Viridiplantae</taxon>
        <taxon>Streptophyta</taxon>
        <taxon>Embryophyta</taxon>
        <taxon>Tracheophyta</taxon>
        <taxon>Spermatophyta</taxon>
        <taxon>Magnoliopsida</taxon>
        <taxon>eudicotyledons</taxon>
        <taxon>Gunneridae</taxon>
        <taxon>Pentapetalae</taxon>
        <taxon>rosids</taxon>
        <taxon>fabids</taxon>
        <taxon>Rosales</taxon>
        <taxon>Rosaceae</taxon>
        <taxon>Amygdaloideae</taxon>
        <taxon>Amygdaleae</taxon>
        <taxon>Prunus</taxon>
    </lineage>
</organism>
<dbReference type="EMBL" id="PJQY01003999">
    <property type="protein sequence ID" value="PQM32725.1"/>
    <property type="molecule type" value="Genomic_DNA"/>
</dbReference>
<keyword evidence="5" id="KW-1185">Reference proteome</keyword>
<dbReference type="InterPro" id="IPR035892">
    <property type="entry name" value="C2_domain_sf"/>
</dbReference>
<reference evidence="4 5" key="1">
    <citation type="submission" date="2018-02" db="EMBL/GenBank/DDBJ databases">
        <title>Draft genome of wild Prunus yedoensis var. nudiflora.</title>
        <authorList>
            <person name="Baek S."/>
            <person name="Kim J.-H."/>
            <person name="Choi K."/>
            <person name="Kim G.-B."/>
            <person name="Cho A."/>
            <person name="Jang H."/>
            <person name="Shin C.-H."/>
            <person name="Yu H.-J."/>
            <person name="Mun J.-H."/>
        </authorList>
    </citation>
    <scope>NUCLEOTIDE SEQUENCE [LARGE SCALE GENOMIC DNA]</scope>
    <source>
        <strain evidence="5">cv. Jeju island</strain>
        <tissue evidence="4">Leaf</tissue>
    </source>
</reference>
<protein>
    <submittedName>
        <fullName evidence="4">Phospholipase D alpha 1</fullName>
    </submittedName>
</protein>
<dbReference type="OrthoDB" id="1601980at2759"/>
<dbReference type="AlphaFoldDB" id="A0A314U5V4"/>
<dbReference type="SUPFAM" id="SSF49562">
    <property type="entry name" value="C2 domain (Calcium/lipid-binding domain, CaLB)"/>
    <property type="match status" value="1"/>
</dbReference>
<dbReference type="Pfam" id="PF00168">
    <property type="entry name" value="C2"/>
    <property type="match status" value="1"/>
</dbReference>
<keyword evidence="1" id="KW-0677">Repeat</keyword>
<dbReference type="Gene3D" id="2.60.40.150">
    <property type="entry name" value="C2 domain"/>
    <property type="match status" value="1"/>
</dbReference>
<feature type="domain" description="C2" evidence="3">
    <location>
        <begin position="1"/>
        <end position="111"/>
    </location>
</feature>
<comment type="caution">
    <text evidence="4">The sequence shown here is derived from an EMBL/GenBank/DDBJ whole genome shotgun (WGS) entry which is preliminary data.</text>
</comment>
<dbReference type="Proteomes" id="UP000250321">
    <property type="component" value="Unassembled WGS sequence"/>
</dbReference>
<evidence type="ECO:0000313" key="5">
    <source>
        <dbReference type="Proteomes" id="UP000250321"/>
    </source>
</evidence>
<evidence type="ECO:0000259" key="3">
    <source>
        <dbReference type="PROSITE" id="PS50004"/>
    </source>
</evidence>
<evidence type="ECO:0000313" key="4">
    <source>
        <dbReference type="EMBL" id="PQM32725.1"/>
    </source>
</evidence>
<dbReference type="GO" id="GO:0009395">
    <property type="term" value="P:phospholipid catabolic process"/>
    <property type="evidence" value="ECO:0007669"/>
    <property type="project" value="TreeGrafter"/>
</dbReference>
<keyword evidence="2" id="KW-0443">Lipid metabolism</keyword>
<dbReference type="SMART" id="SM00239">
    <property type="entry name" value="C2"/>
    <property type="match status" value="1"/>
</dbReference>
<dbReference type="PANTHER" id="PTHR18896">
    <property type="entry name" value="PHOSPHOLIPASE D"/>
    <property type="match status" value="1"/>
</dbReference>
<dbReference type="GO" id="GO:0005886">
    <property type="term" value="C:plasma membrane"/>
    <property type="evidence" value="ECO:0007669"/>
    <property type="project" value="TreeGrafter"/>
</dbReference>
<name>A0A314U5V4_PRUYE</name>
<dbReference type="STRING" id="2094558.A0A314U5V4"/>
<dbReference type="CDD" id="cd04015">
    <property type="entry name" value="C2_plant_PLD"/>
    <property type="match status" value="1"/>
</dbReference>
<sequence>MPRLLHGTLSATIYEVDVLYSGCGLHLLCKIVGSKLYATVDLDKARVGRTRMVNDPNNPKWREEFHIYCAHNISHLIFTVKSNDLIGATLIGRAYIPVEEIIKGFGVDRWVEILDEEGNPIYGNSRIHVKLQFTSVKDDFHWSLGIKSPKSPKYDGVPWTFFKQREGCRVTLYQDSHVPNDFISHIPMYEPQRCWETHL</sequence>
<dbReference type="GO" id="GO:0004630">
    <property type="term" value="F:phospholipase D activity"/>
    <property type="evidence" value="ECO:0007669"/>
    <property type="project" value="TreeGrafter"/>
</dbReference>
<dbReference type="InterPro" id="IPR000008">
    <property type="entry name" value="C2_dom"/>
</dbReference>
<dbReference type="PANTHER" id="PTHR18896:SF202">
    <property type="entry name" value="PHOSPHOLIPASE D ALPHA 3"/>
    <property type="match status" value="1"/>
</dbReference>
<proteinExistence type="predicted"/>
<dbReference type="PROSITE" id="PS50004">
    <property type="entry name" value="C2"/>
    <property type="match status" value="1"/>
</dbReference>
<gene>
    <name evidence="4" type="ORF">Pyn_16578</name>
</gene>
<evidence type="ECO:0000256" key="2">
    <source>
        <dbReference type="ARBA" id="ARBA00023098"/>
    </source>
</evidence>
<dbReference type="InterPro" id="IPR015679">
    <property type="entry name" value="PLipase_D_fam"/>
</dbReference>
<evidence type="ECO:0000256" key="1">
    <source>
        <dbReference type="ARBA" id="ARBA00022737"/>
    </source>
</evidence>